<proteinExistence type="predicted"/>
<name>A0ABY0FK64_9BACT</name>
<dbReference type="RefSeq" id="WP_129718902.1">
    <property type="nucleotide sequence ID" value="NZ_PRLK01000007.1"/>
</dbReference>
<reference evidence="3 4" key="1">
    <citation type="journal article" date="2018" name="bioRxiv">
        <title>Evidence of independent acquisition and adaption of ultra-small bacteria to human hosts across the highly diverse yet reduced genomes of the phylum Saccharibacteria.</title>
        <authorList>
            <person name="McLean J.S."/>
            <person name="Bor B."/>
            <person name="To T.T."/>
            <person name="Liu Q."/>
            <person name="Kearns K.A."/>
            <person name="Solden L.M."/>
            <person name="Wrighton K.C."/>
            <person name="He X."/>
            <person name="Shi W."/>
        </authorList>
    </citation>
    <scope>NUCLEOTIDE SEQUENCE [LARGE SCALE GENOMIC DNA]</scope>
    <source>
        <strain evidence="3 4">TM7_CMJM_G6_1_HOT_870</strain>
    </source>
</reference>
<evidence type="ECO:0000313" key="3">
    <source>
        <dbReference type="EMBL" id="RYC72481.1"/>
    </source>
</evidence>
<sequence>MKDSIFTKIIKGEIPCYKVYEDDTVFAMLDIDPLSDGHVLVFPKKQVDLLWDLDQDVYNHLMDVAKLIAEKIQNKLNPLRVGMVVEGFGVPHAHIHLVPLYDKDVLQLHHGYPVRKDNFTDIASKINDL</sequence>
<feature type="domain" description="HIT" evidence="2">
    <location>
        <begin position="5"/>
        <end position="107"/>
    </location>
</feature>
<dbReference type="Pfam" id="PF01230">
    <property type="entry name" value="HIT"/>
    <property type="match status" value="1"/>
</dbReference>
<evidence type="ECO:0000256" key="1">
    <source>
        <dbReference type="PROSITE-ProRule" id="PRU00464"/>
    </source>
</evidence>
<dbReference type="SUPFAM" id="SSF54197">
    <property type="entry name" value="HIT-like"/>
    <property type="match status" value="1"/>
</dbReference>
<accession>A0ABY0FK64</accession>
<comment type="caution">
    <text evidence="3">The sequence shown here is derived from an EMBL/GenBank/DDBJ whole genome shotgun (WGS) entry which is preliminary data.</text>
</comment>
<protein>
    <submittedName>
        <fullName evidence="3">HIT-like protein</fullName>
    </submittedName>
</protein>
<organism evidence="3 4">
    <name type="scientific">Candidatus Nanogingivalis gingivitcus</name>
    <dbReference type="NCBI Taxonomy" id="2171992"/>
    <lineage>
        <taxon>Bacteria</taxon>
        <taxon>Candidatus Saccharimonadota</taxon>
        <taxon>Candidatus Nanosyncoccalia</taxon>
        <taxon>Candidatus Nanogingivales</taxon>
        <taxon>Candidatus Nanogingivalaceae</taxon>
        <taxon>Candidatus Nanogingivalis</taxon>
    </lineage>
</organism>
<dbReference type="EMBL" id="PRLK01000007">
    <property type="protein sequence ID" value="RYC72481.1"/>
    <property type="molecule type" value="Genomic_DNA"/>
</dbReference>
<dbReference type="Gene3D" id="3.30.428.10">
    <property type="entry name" value="HIT-like"/>
    <property type="match status" value="1"/>
</dbReference>
<dbReference type="PROSITE" id="PS51084">
    <property type="entry name" value="HIT_2"/>
    <property type="match status" value="1"/>
</dbReference>
<reference evidence="3 4" key="2">
    <citation type="journal article" date="2020" name="Cell Rep.">
        <title>Acquisition and Adaptation of Ultra-small Parasitic Reduced Genome Bacteria to Mammalian Hosts.</title>
        <authorList>
            <person name="McLean J.S."/>
            <person name="Bor B."/>
            <person name="Kerns K.A."/>
            <person name="Liu Q."/>
            <person name="To T.T."/>
            <person name="Solden L."/>
            <person name="Hendrickson E.L."/>
            <person name="Wrighton K."/>
            <person name="Shi W."/>
            <person name="He X."/>
        </authorList>
    </citation>
    <scope>NUCLEOTIDE SEQUENCE [LARGE SCALE GENOMIC DNA]</scope>
    <source>
        <strain evidence="3 4">TM7_CMJM_G6_1_HOT_870</strain>
    </source>
</reference>
<feature type="short sequence motif" description="Histidine triad motif" evidence="1">
    <location>
        <begin position="92"/>
        <end position="96"/>
    </location>
</feature>
<dbReference type="InterPro" id="IPR036265">
    <property type="entry name" value="HIT-like_sf"/>
</dbReference>
<dbReference type="InterPro" id="IPR001310">
    <property type="entry name" value="Histidine_triad_HIT"/>
</dbReference>
<dbReference type="PANTHER" id="PTHR46648">
    <property type="entry name" value="HIT FAMILY PROTEIN 1"/>
    <property type="match status" value="1"/>
</dbReference>
<gene>
    <name evidence="3" type="ORF">G6CMJM_00506</name>
</gene>
<evidence type="ECO:0000259" key="2">
    <source>
        <dbReference type="PROSITE" id="PS51084"/>
    </source>
</evidence>
<dbReference type="Proteomes" id="UP001190925">
    <property type="component" value="Unassembled WGS sequence"/>
</dbReference>
<dbReference type="PRINTS" id="PR00332">
    <property type="entry name" value="HISTRIAD"/>
</dbReference>
<evidence type="ECO:0000313" key="4">
    <source>
        <dbReference type="Proteomes" id="UP001190925"/>
    </source>
</evidence>
<dbReference type="InterPro" id="IPR011146">
    <property type="entry name" value="HIT-like"/>
</dbReference>
<keyword evidence="4" id="KW-1185">Reference proteome</keyword>
<dbReference type="PANTHER" id="PTHR46648:SF1">
    <property type="entry name" value="ADENOSINE 5'-MONOPHOSPHORAMIDASE HNT1"/>
    <property type="match status" value="1"/>
</dbReference>